<dbReference type="Proteomes" id="UP000007879">
    <property type="component" value="Unassembled WGS sequence"/>
</dbReference>
<proteinExistence type="predicted"/>
<evidence type="ECO:0000256" key="1">
    <source>
        <dbReference type="SAM" id="Phobius"/>
    </source>
</evidence>
<keyword evidence="1" id="KW-1133">Transmembrane helix</keyword>
<gene>
    <name evidence="3" type="primary">109582134</name>
</gene>
<dbReference type="AlphaFoldDB" id="A0A1X7UU87"/>
<organism evidence="3">
    <name type="scientific">Amphimedon queenslandica</name>
    <name type="common">Sponge</name>
    <dbReference type="NCBI Taxonomy" id="400682"/>
    <lineage>
        <taxon>Eukaryota</taxon>
        <taxon>Metazoa</taxon>
        <taxon>Porifera</taxon>
        <taxon>Demospongiae</taxon>
        <taxon>Heteroscleromorpha</taxon>
        <taxon>Haplosclerida</taxon>
        <taxon>Niphatidae</taxon>
        <taxon>Amphimedon</taxon>
    </lineage>
</organism>
<evidence type="ECO:0000256" key="2">
    <source>
        <dbReference type="SAM" id="SignalP"/>
    </source>
</evidence>
<reference evidence="4" key="1">
    <citation type="journal article" date="2010" name="Nature">
        <title>The Amphimedon queenslandica genome and the evolution of animal complexity.</title>
        <authorList>
            <person name="Srivastava M."/>
            <person name="Simakov O."/>
            <person name="Chapman J."/>
            <person name="Fahey B."/>
            <person name="Gauthier M.E."/>
            <person name="Mitros T."/>
            <person name="Richards G.S."/>
            <person name="Conaco C."/>
            <person name="Dacre M."/>
            <person name="Hellsten U."/>
            <person name="Larroux C."/>
            <person name="Putnam N.H."/>
            <person name="Stanke M."/>
            <person name="Adamska M."/>
            <person name="Darling A."/>
            <person name="Degnan S.M."/>
            <person name="Oakley T.H."/>
            <person name="Plachetzki D.C."/>
            <person name="Zhai Y."/>
            <person name="Adamski M."/>
            <person name="Calcino A."/>
            <person name="Cummins S.F."/>
            <person name="Goodstein D.M."/>
            <person name="Harris C."/>
            <person name="Jackson D.J."/>
            <person name="Leys S.P."/>
            <person name="Shu S."/>
            <person name="Woodcroft B.J."/>
            <person name="Vervoort M."/>
            <person name="Kosik K.S."/>
            <person name="Manning G."/>
            <person name="Degnan B.M."/>
            <person name="Rokhsar D.S."/>
        </authorList>
    </citation>
    <scope>NUCLEOTIDE SEQUENCE [LARGE SCALE GENOMIC DNA]</scope>
</reference>
<keyword evidence="1" id="KW-0472">Membrane</keyword>
<protein>
    <submittedName>
        <fullName evidence="3">Uncharacterized protein</fullName>
    </submittedName>
</protein>
<accession>A0A1X7UU87</accession>
<dbReference type="KEGG" id="aqu:109582134"/>
<keyword evidence="1" id="KW-0812">Transmembrane</keyword>
<dbReference type="EnsemblMetazoa" id="XM_019996751.1">
    <property type="protein sequence ID" value="XP_019852310.1"/>
    <property type="gene ID" value="LOC109582134"/>
</dbReference>
<dbReference type="InParanoid" id="A0A1X7UU87"/>
<evidence type="ECO:0000313" key="4">
    <source>
        <dbReference type="Proteomes" id="UP000007879"/>
    </source>
</evidence>
<feature type="signal peptide" evidence="2">
    <location>
        <begin position="1"/>
        <end position="18"/>
    </location>
</feature>
<keyword evidence="4" id="KW-1185">Reference proteome</keyword>
<feature type="chain" id="PRO_5012214417" evidence="2">
    <location>
        <begin position="19"/>
        <end position="201"/>
    </location>
</feature>
<dbReference type="EnsemblMetazoa" id="Aqu2.1.31231_001">
    <property type="protein sequence ID" value="Aqu2.1.31231_001"/>
    <property type="gene ID" value="Aqu2.1.31231"/>
</dbReference>
<sequence length="201" mass="21930">MKAFTFFVLSALFLAATASTIGDDDSSCTGTACTADGDTLTFSIEVIVGDADHLHLPQFNTIPITSVTFYNPLSQRNETIYFKGHSYPLSTGTYCNNSYFTASKNDMKPFVKPFHSTPIPIYVNYRDRSSIEKGTQDICGFVDVESITIGVSVVVGIVGLGCCLGIALQFLKAYARKRAMQRGHVRFTNAINDDPVLVKAI</sequence>
<keyword evidence="2" id="KW-0732">Signal</keyword>
<feature type="transmembrane region" description="Helical" evidence="1">
    <location>
        <begin position="149"/>
        <end position="171"/>
    </location>
</feature>
<evidence type="ECO:0000313" key="3">
    <source>
        <dbReference type="EnsemblMetazoa" id="Aqu2.1.31231_001"/>
    </source>
</evidence>
<name>A0A1X7UU87_AMPQE</name>
<reference evidence="3" key="2">
    <citation type="submission" date="2017-05" db="UniProtKB">
        <authorList>
            <consortium name="EnsemblMetazoa"/>
        </authorList>
    </citation>
    <scope>IDENTIFICATION</scope>
</reference>